<dbReference type="GO" id="GO:1902201">
    <property type="term" value="P:negative regulation of bacterial-type flagellum-dependent cell motility"/>
    <property type="evidence" value="ECO:0007669"/>
    <property type="project" value="TreeGrafter"/>
</dbReference>
<dbReference type="InterPro" id="IPR031621">
    <property type="entry name" value="HisKA_7TM"/>
</dbReference>
<feature type="chain" id="PRO_5016262905" evidence="2">
    <location>
        <begin position="22"/>
        <end position="510"/>
    </location>
</feature>
<dbReference type="SMART" id="SM00267">
    <property type="entry name" value="GGDEF"/>
    <property type="match status" value="1"/>
</dbReference>
<name>A0A316AEA0_9ACTN</name>
<organism evidence="4 5">
    <name type="scientific">Quadrisphaera granulorum</name>
    <dbReference type="NCBI Taxonomy" id="317664"/>
    <lineage>
        <taxon>Bacteria</taxon>
        <taxon>Bacillati</taxon>
        <taxon>Actinomycetota</taxon>
        <taxon>Actinomycetes</taxon>
        <taxon>Kineosporiales</taxon>
        <taxon>Kineosporiaceae</taxon>
        <taxon>Quadrisphaera</taxon>
    </lineage>
</organism>
<dbReference type="GO" id="GO:0043709">
    <property type="term" value="P:cell adhesion involved in single-species biofilm formation"/>
    <property type="evidence" value="ECO:0007669"/>
    <property type="project" value="TreeGrafter"/>
</dbReference>
<dbReference type="Proteomes" id="UP000245469">
    <property type="component" value="Unassembled WGS sequence"/>
</dbReference>
<dbReference type="InterPro" id="IPR035965">
    <property type="entry name" value="PAS-like_dom_sf"/>
</dbReference>
<evidence type="ECO:0000259" key="3">
    <source>
        <dbReference type="PROSITE" id="PS50887"/>
    </source>
</evidence>
<keyword evidence="1" id="KW-0472">Membrane</keyword>
<dbReference type="InterPro" id="IPR043128">
    <property type="entry name" value="Rev_trsase/Diguanyl_cyclase"/>
</dbReference>
<dbReference type="PANTHER" id="PTHR45138">
    <property type="entry name" value="REGULATORY COMPONENTS OF SENSORY TRANSDUCTION SYSTEM"/>
    <property type="match status" value="1"/>
</dbReference>
<protein>
    <submittedName>
        <fullName evidence="4">Diguanylate cyclase (GGDEF)-like protein</fullName>
    </submittedName>
</protein>
<feature type="transmembrane region" description="Helical" evidence="1">
    <location>
        <begin position="135"/>
        <end position="154"/>
    </location>
</feature>
<feature type="domain" description="GGDEF" evidence="3">
    <location>
        <begin position="371"/>
        <end position="510"/>
    </location>
</feature>
<feature type="transmembrane region" description="Helical" evidence="1">
    <location>
        <begin position="63"/>
        <end position="83"/>
    </location>
</feature>
<sequence>MLWTAVLLACALCCATGVAVAARRGGRAMRCVVAQMTGAAAWSAAAAVLSTAPGPSTVTAARIVTTAGALAVACGGYWLSRVAQDPHRRPDRGDLAVLVVAPVITMGMLLTNPWHQLAYVDQLIDSPPGVRWGDGPLYPLLLAVIGVPAVLTLVHLGRGITSSPAHYRPHLRRILIGGVAVSLSIVASMATTSRWHHSDLVPLGLAVAALAFVHGVLRNHHFAVVPLARSQVVEDLPDAVLVTDTRGVVLDVNGSCRTLLTRLAVADAIGRPLHEVLPFLAPPHEGAGARGEVSPAPGLHLDVRSSTIRSPRGAPVGHAVLLRDVSAVVERQMAAERTSERLAQEVSLDPLTGLLNRRGLHAAASALPEGGQLAVVIVDLDHFKAVNDEHGHEAGDAVLRALSALLLDAVLPHLDRGAAATRLGGEEFALLLPGLDADGATAVGQRVLSTLRSTTTPVPSLGGTVHLRVTASAGVAAGTGRDVSELLRRADAALYRAKGQGRDALSVAYP</sequence>
<dbReference type="EMBL" id="QGDQ01000004">
    <property type="protein sequence ID" value="PWJ55204.1"/>
    <property type="molecule type" value="Genomic_DNA"/>
</dbReference>
<dbReference type="Gene3D" id="3.30.450.20">
    <property type="entry name" value="PAS domain"/>
    <property type="match status" value="1"/>
</dbReference>
<evidence type="ECO:0000256" key="1">
    <source>
        <dbReference type="SAM" id="Phobius"/>
    </source>
</evidence>
<keyword evidence="1" id="KW-0812">Transmembrane</keyword>
<evidence type="ECO:0000256" key="2">
    <source>
        <dbReference type="SAM" id="SignalP"/>
    </source>
</evidence>
<accession>A0A316AEA0</accession>
<comment type="caution">
    <text evidence="4">The sequence shown here is derived from an EMBL/GenBank/DDBJ whole genome shotgun (WGS) entry which is preliminary data.</text>
</comment>
<dbReference type="InterPro" id="IPR000160">
    <property type="entry name" value="GGDEF_dom"/>
</dbReference>
<keyword evidence="2" id="KW-0732">Signal</keyword>
<dbReference type="SUPFAM" id="SSF55073">
    <property type="entry name" value="Nucleotide cyclase"/>
    <property type="match status" value="1"/>
</dbReference>
<dbReference type="PROSITE" id="PS50887">
    <property type="entry name" value="GGDEF"/>
    <property type="match status" value="1"/>
</dbReference>
<dbReference type="CDD" id="cd01949">
    <property type="entry name" value="GGDEF"/>
    <property type="match status" value="1"/>
</dbReference>
<gene>
    <name evidence="4" type="ORF">BXY45_104127</name>
</gene>
<evidence type="ECO:0000313" key="5">
    <source>
        <dbReference type="Proteomes" id="UP000245469"/>
    </source>
</evidence>
<dbReference type="SUPFAM" id="SSF55785">
    <property type="entry name" value="PYP-like sensor domain (PAS domain)"/>
    <property type="match status" value="1"/>
</dbReference>
<dbReference type="Pfam" id="PF00989">
    <property type="entry name" value="PAS"/>
    <property type="match status" value="1"/>
</dbReference>
<dbReference type="InterPro" id="IPR013767">
    <property type="entry name" value="PAS_fold"/>
</dbReference>
<dbReference type="GO" id="GO:0005886">
    <property type="term" value="C:plasma membrane"/>
    <property type="evidence" value="ECO:0007669"/>
    <property type="project" value="TreeGrafter"/>
</dbReference>
<dbReference type="InterPro" id="IPR029787">
    <property type="entry name" value="Nucleotide_cyclase"/>
</dbReference>
<keyword evidence="5" id="KW-1185">Reference proteome</keyword>
<feature type="transmembrane region" description="Helical" evidence="1">
    <location>
        <begin position="95"/>
        <end position="115"/>
    </location>
</feature>
<dbReference type="Pfam" id="PF16927">
    <property type="entry name" value="HisKA_7TM"/>
    <property type="match status" value="1"/>
</dbReference>
<proteinExistence type="predicted"/>
<dbReference type="Pfam" id="PF00990">
    <property type="entry name" value="GGDEF"/>
    <property type="match status" value="1"/>
</dbReference>
<dbReference type="Gene3D" id="3.30.70.270">
    <property type="match status" value="1"/>
</dbReference>
<keyword evidence="1" id="KW-1133">Transmembrane helix</keyword>
<reference evidence="4 5" key="1">
    <citation type="submission" date="2018-03" db="EMBL/GenBank/DDBJ databases">
        <title>Genomic Encyclopedia of Archaeal and Bacterial Type Strains, Phase II (KMG-II): from individual species to whole genera.</title>
        <authorList>
            <person name="Goeker M."/>
        </authorList>
    </citation>
    <scope>NUCLEOTIDE SEQUENCE [LARGE SCALE GENOMIC DNA]</scope>
    <source>
        <strain evidence="4 5">DSM 44889</strain>
    </source>
</reference>
<feature type="signal peptide" evidence="2">
    <location>
        <begin position="1"/>
        <end position="21"/>
    </location>
</feature>
<feature type="transmembrane region" description="Helical" evidence="1">
    <location>
        <begin position="174"/>
        <end position="194"/>
    </location>
</feature>
<dbReference type="AlphaFoldDB" id="A0A316AEA0"/>
<evidence type="ECO:0000313" key="4">
    <source>
        <dbReference type="EMBL" id="PWJ55204.1"/>
    </source>
</evidence>
<dbReference type="InterPro" id="IPR050469">
    <property type="entry name" value="Diguanylate_Cyclase"/>
</dbReference>
<dbReference type="PANTHER" id="PTHR45138:SF9">
    <property type="entry name" value="DIGUANYLATE CYCLASE DGCM-RELATED"/>
    <property type="match status" value="1"/>
</dbReference>
<dbReference type="NCBIfam" id="TIGR00254">
    <property type="entry name" value="GGDEF"/>
    <property type="match status" value="1"/>
</dbReference>
<dbReference type="GO" id="GO:0006355">
    <property type="term" value="P:regulation of DNA-templated transcription"/>
    <property type="evidence" value="ECO:0007669"/>
    <property type="project" value="InterPro"/>
</dbReference>
<dbReference type="GO" id="GO:0052621">
    <property type="term" value="F:diguanylate cyclase activity"/>
    <property type="evidence" value="ECO:0007669"/>
    <property type="project" value="TreeGrafter"/>
</dbReference>